<feature type="binding site" evidence="1">
    <location>
        <position position="152"/>
    </location>
    <ligand>
        <name>ATP</name>
        <dbReference type="ChEBI" id="CHEBI:30616"/>
    </ligand>
</feature>
<comment type="similarity">
    <text evidence="1">Belongs to the thiamine-monophosphate kinase family.</text>
</comment>
<gene>
    <name evidence="1 5" type="primary">thiL</name>
    <name evidence="5" type="ORF">FE782_11255</name>
</gene>
<dbReference type="EC" id="2.7.4.16" evidence="1"/>
<dbReference type="InterPro" id="IPR010918">
    <property type="entry name" value="PurM-like_C_dom"/>
</dbReference>
<feature type="binding site" evidence="1">
    <location>
        <position position="49"/>
    </location>
    <ligand>
        <name>Mg(2+)</name>
        <dbReference type="ChEBI" id="CHEBI:18420"/>
        <label>1</label>
    </ligand>
</feature>
<proteinExistence type="inferred from homology"/>
<evidence type="ECO:0000256" key="2">
    <source>
        <dbReference type="SAM" id="MobiDB-lite"/>
    </source>
</evidence>
<dbReference type="InterPro" id="IPR006283">
    <property type="entry name" value="ThiL-like"/>
</dbReference>
<dbReference type="OrthoDB" id="9802811at2"/>
<comment type="catalytic activity">
    <reaction evidence="1">
        <text>thiamine phosphate + ATP = thiamine diphosphate + ADP</text>
        <dbReference type="Rhea" id="RHEA:15913"/>
        <dbReference type="ChEBI" id="CHEBI:30616"/>
        <dbReference type="ChEBI" id="CHEBI:37575"/>
        <dbReference type="ChEBI" id="CHEBI:58937"/>
        <dbReference type="ChEBI" id="CHEBI:456216"/>
        <dbReference type="EC" id="2.7.4.16"/>
    </reaction>
</comment>
<feature type="binding site" evidence="1">
    <location>
        <position position="327"/>
    </location>
    <ligand>
        <name>substrate</name>
    </ligand>
</feature>
<feature type="domain" description="PurM-like C-terminal" evidence="4">
    <location>
        <begin position="156"/>
        <end position="307"/>
    </location>
</feature>
<feature type="binding site" evidence="1">
    <location>
        <position position="47"/>
    </location>
    <ligand>
        <name>Mg(2+)</name>
        <dbReference type="ChEBI" id="CHEBI:18420"/>
        <label>4</label>
    </ligand>
</feature>
<dbReference type="GO" id="GO:0009228">
    <property type="term" value="P:thiamine biosynthetic process"/>
    <property type="evidence" value="ECO:0007669"/>
    <property type="project" value="UniProtKB-KW"/>
</dbReference>
<feature type="binding site" evidence="1">
    <location>
        <position position="220"/>
    </location>
    <ligand>
        <name>Mg(2+)</name>
        <dbReference type="ChEBI" id="CHEBI:18420"/>
        <label>5</label>
    </ligand>
</feature>
<dbReference type="CDD" id="cd02194">
    <property type="entry name" value="ThiL"/>
    <property type="match status" value="1"/>
</dbReference>
<dbReference type="Proteomes" id="UP000309676">
    <property type="component" value="Unassembled WGS sequence"/>
</dbReference>
<keyword evidence="1 5" id="KW-0808">Transferase</keyword>
<feature type="compositionally biased region" description="Basic and acidic residues" evidence="2">
    <location>
        <begin position="321"/>
        <end position="331"/>
    </location>
</feature>
<dbReference type="PIRSF" id="PIRSF005303">
    <property type="entry name" value="Thiam_monoph_kin"/>
    <property type="match status" value="1"/>
</dbReference>
<keyword evidence="1" id="KW-0067">ATP-binding</keyword>
<comment type="caution">
    <text evidence="5">The sequence shown here is derived from an EMBL/GenBank/DDBJ whole genome shotgun (WGS) entry which is preliminary data.</text>
</comment>
<dbReference type="GO" id="GO:0009229">
    <property type="term" value="P:thiamine diphosphate biosynthetic process"/>
    <property type="evidence" value="ECO:0007669"/>
    <property type="project" value="UniProtKB-UniRule"/>
</dbReference>
<organism evidence="5 6">
    <name type="scientific">Paenibacillus antri</name>
    <dbReference type="NCBI Taxonomy" id="2582848"/>
    <lineage>
        <taxon>Bacteria</taxon>
        <taxon>Bacillati</taxon>
        <taxon>Bacillota</taxon>
        <taxon>Bacilli</taxon>
        <taxon>Bacillales</taxon>
        <taxon>Paenibacillaceae</taxon>
        <taxon>Paenibacillus</taxon>
    </lineage>
</organism>
<keyword evidence="1" id="KW-0784">Thiamine biosynthesis</keyword>
<dbReference type="InterPro" id="IPR036921">
    <property type="entry name" value="PurM-like_N_sf"/>
</dbReference>
<comment type="miscellaneous">
    <text evidence="1">Reaction mechanism of ThiL seems to utilize a direct, inline transfer of the gamma-phosphate of ATP to TMP rather than a phosphorylated enzyme intermediate.</text>
</comment>
<evidence type="ECO:0000313" key="5">
    <source>
        <dbReference type="EMBL" id="TLS51955.1"/>
    </source>
</evidence>
<keyword evidence="6" id="KW-1185">Reference proteome</keyword>
<feature type="binding site" evidence="1">
    <location>
        <position position="217"/>
    </location>
    <ligand>
        <name>Mg(2+)</name>
        <dbReference type="ChEBI" id="CHEBI:18420"/>
        <label>3</label>
    </ligand>
</feature>
<reference evidence="5 6" key="1">
    <citation type="submission" date="2019-05" db="EMBL/GenBank/DDBJ databases">
        <authorList>
            <person name="Narsing Rao M.P."/>
            <person name="Li W.J."/>
        </authorList>
    </citation>
    <scope>NUCLEOTIDE SEQUENCE [LARGE SCALE GENOMIC DNA]</scope>
    <source>
        <strain evidence="5 6">SYSU_K30003</strain>
    </source>
</reference>
<keyword evidence="1" id="KW-0460">Magnesium</keyword>
<dbReference type="Gene3D" id="3.90.650.10">
    <property type="entry name" value="PurM-like C-terminal domain"/>
    <property type="match status" value="1"/>
</dbReference>
<sequence>MDEFALIRRLTGGRTGKEGAVGRSVVVGIGDDAAVVEPTPGRQMVLTCDSMVEIVDFLPWTMDDASIGWKAMAQNVSDLAAMGAEPRYALCALAAPKGFPAERLEALYAGLYACADAYGVAIVGGDMSTSPERVSVTVTAIGEVEAGRALLRSGARPGDVVFVTGPLGLSAAGLDWLLRREAGGGEPWAPLIAAHRRPRPRPAAGRALLGLATSLNDVSDGLAGEAREIAEASGVRLVLDGAAIPVDAALAAYAAFAGRDALEFILGGGEDYELVGTAPAAKADELLAALRAAGASPALVGVVAAGEPGVDLARPDGTTEPLERRGYTHFE</sequence>
<dbReference type="GO" id="GO:0005524">
    <property type="term" value="F:ATP binding"/>
    <property type="evidence" value="ECO:0007669"/>
    <property type="project" value="UniProtKB-UniRule"/>
</dbReference>
<feature type="binding site" evidence="1">
    <location>
        <position position="78"/>
    </location>
    <ligand>
        <name>Mg(2+)</name>
        <dbReference type="ChEBI" id="CHEBI:18420"/>
        <label>3</label>
    </ligand>
</feature>
<dbReference type="EMBL" id="VCIW01000006">
    <property type="protein sequence ID" value="TLS51955.1"/>
    <property type="molecule type" value="Genomic_DNA"/>
</dbReference>
<feature type="binding site" evidence="1">
    <location>
        <position position="270"/>
    </location>
    <ligand>
        <name>substrate</name>
    </ligand>
</feature>
<feature type="domain" description="PurM-like N-terminal" evidence="3">
    <location>
        <begin position="30"/>
        <end position="144"/>
    </location>
</feature>
<name>A0A5R9GJY8_9BACL</name>
<dbReference type="PANTHER" id="PTHR30270:SF0">
    <property type="entry name" value="THIAMINE-MONOPHOSPHATE KINASE"/>
    <property type="match status" value="1"/>
</dbReference>
<dbReference type="RefSeq" id="WP_138194199.1">
    <property type="nucleotide sequence ID" value="NZ_VCIW01000006.1"/>
</dbReference>
<feature type="binding site" evidence="1">
    <location>
        <position position="78"/>
    </location>
    <ligand>
        <name>Mg(2+)</name>
        <dbReference type="ChEBI" id="CHEBI:18420"/>
        <label>2</label>
    </ligand>
</feature>
<evidence type="ECO:0000256" key="1">
    <source>
        <dbReference type="HAMAP-Rule" id="MF_02128"/>
    </source>
</evidence>
<dbReference type="GO" id="GO:0009030">
    <property type="term" value="F:thiamine-phosphate kinase activity"/>
    <property type="evidence" value="ECO:0007669"/>
    <property type="project" value="UniProtKB-UniRule"/>
</dbReference>
<dbReference type="NCBIfam" id="TIGR01379">
    <property type="entry name" value="thiL"/>
    <property type="match status" value="1"/>
</dbReference>
<comment type="function">
    <text evidence="1">Catalyzes the ATP-dependent phosphorylation of thiamine-monophosphate (TMP) to form thiamine-pyrophosphate (TPP), the active form of vitamin B1.</text>
</comment>
<feature type="binding site" evidence="1">
    <location>
        <position position="32"/>
    </location>
    <ligand>
        <name>Mg(2+)</name>
        <dbReference type="ChEBI" id="CHEBI:18420"/>
        <label>4</label>
    </ligand>
</feature>
<feature type="binding site" evidence="1">
    <location>
        <position position="219"/>
    </location>
    <ligand>
        <name>ATP</name>
        <dbReference type="ChEBI" id="CHEBI:30616"/>
    </ligand>
</feature>
<feature type="binding site" evidence="1">
    <location>
        <position position="108"/>
    </location>
    <ligand>
        <name>ATP</name>
        <dbReference type="ChEBI" id="CHEBI:30616"/>
    </ligand>
</feature>
<evidence type="ECO:0000259" key="4">
    <source>
        <dbReference type="Pfam" id="PF02769"/>
    </source>
</evidence>
<feature type="binding site" evidence="1">
    <location>
        <position position="126"/>
    </location>
    <ligand>
        <name>Mg(2+)</name>
        <dbReference type="ChEBI" id="CHEBI:18420"/>
        <label>1</label>
    </ligand>
</feature>
<keyword evidence="1" id="KW-0479">Metal-binding</keyword>
<comment type="caution">
    <text evidence="1">Lacks conserved residue(s) required for the propagation of feature annotation.</text>
</comment>
<dbReference type="Pfam" id="PF02769">
    <property type="entry name" value="AIRS_C"/>
    <property type="match status" value="1"/>
</dbReference>
<keyword evidence="1" id="KW-0547">Nucleotide-binding</keyword>
<keyword evidence="1 5" id="KW-0418">Kinase</keyword>
<feature type="region of interest" description="Disordered" evidence="2">
    <location>
        <begin position="311"/>
        <end position="331"/>
    </location>
</feature>
<dbReference type="SUPFAM" id="SSF56042">
    <property type="entry name" value="PurM C-terminal domain-like"/>
    <property type="match status" value="1"/>
</dbReference>
<comment type="pathway">
    <text evidence="1">Cofactor biosynthesis; thiamine diphosphate biosynthesis; thiamine diphosphate from thiamine phosphate: step 1/1.</text>
</comment>
<dbReference type="InterPro" id="IPR036676">
    <property type="entry name" value="PurM-like_C_sf"/>
</dbReference>
<feature type="binding site" evidence="1">
    <location>
        <begin position="125"/>
        <end position="126"/>
    </location>
    <ligand>
        <name>ATP</name>
        <dbReference type="ChEBI" id="CHEBI:30616"/>
    </ligand>
</feature>
<dbReference type="SUPFAM" id="SSF55326">
    <property type="entry name" value="PurM N-terminal domain-like"/>
    <property type="match status" value="1"/>
</dbReference>
<dbReference type="AlphaFoldDB" id="A0A5R9GJY8"/>
<dbReference type="Gene3D" id="3.30.1330.10">
    <property type="entry name" value="PurM-like, N-terminal domain"/>
    <property type="match status" value="1"/>
</dbReference>
<protein>
    <recommendedName>
        <fullName evidence="1">Thiamine-monophosphate kinase</fullName>
        <shortName evidence="1">TMP kinase</shortName>
        <shortName evidence="1">Thiamine-phosphate kinase</shortName>
        <ecNumber evidence="1">2.7.4.16</ecNumber>
    </recommendedName>
</protein>
<accession>A0A5R9GJY8</accession>
<evidence type="ECO:0000313" key="6">
    <source>
        <dbReference type="Proteomes" id="UP000309676"/>
    </source>
</evidence>
<dbReference type="GO" id="GO:0000287">
    <property type="term" value="F:magnesium ion binding"/>
    <property type="evidence" value="ECO:0007669"/>
    <property type="project" value="UniProtKB-UniRule"/>
</dbReference>
<dbReference type="InterPro" id="IPR016188">
    <property type="entry name" value="PurM-like_N"/>
</dbReference>
<dbReference type="UniPathway" id="UPA00060">
    <property type="reaction ID" value="UER00142"/>
</dbReference>
<dbReference type="HAMAP" id="MF_02128">
    <property type="entry name" value="TMP_kinase"/>
    <property type="match status" value="1"/>
</dbReference>
<dbReference type="PANTHER" id="PTHR30270">
    <property type="entry name" value="THIAMINE-MONOPHOSPHATE KINASE"/>
    <property type="match status" value="1"/>
</dbReference>
<feature type="binding site" evidence="1">
    <location>
        <position position="49"/>
    </location>
    <ligand>
        <name>Mg(2+)</name>
        <dbReference type="ChEBI" id="CHEBI:18420"/>
        <label>2</label>
    </ligand>
</feature>
<feature type="binding site" evidence="1">
    <location>
        <position position="32"/>
    </location>
    <ligand>
        <name>Mg(2+)</name>
        <dbReference type="ChEBI" id="CHEBI:18420"/>
        <label>3</label>
    </ligand>
</feature>
<feature type="binding site" evidence="1">
    <location>
        <position position="56"/>
    </location>
    <ligand>
        <name>substrate</name>
    </ligand>
</feature>
<dbReference type="Pfam" id="PF00586">
    <property type="entry name" value="AIRS"/>
    <property type="match status" value="1"/>
</dbReference>
<evidence type="ECO:0000259" key="3">
    <source>
        <dbReference type="Pfam" id="PF00586"/>
    </source>
</evidence>
<feature type="binding site" evidence="1">
    <location>
        <position position="78"/>
    </location>
    <ligand>
        <name>Mg(2+)</name>
        <dbReference type="ChEBI" id="CHEBI:18420"/>
        <label>4</label>
    </ligand>
</feature>